<protein>
    <submittedName>
        <fullName evidence="2">Exonuclease SbcC</fullName>
    </submittedName>
</protein>
<feature type="domain" description="Imm-5-like" evidence="1">
    <location>
        <begin position="21"/>
        <end position="103"/>
    </location>
</feature>
<evidence type="ECO:0000259" key="1">
    <source>
        <dbReference type="Pfam" id="PF21805"/>
    </source>
</evidence>
<dbReference type="GO" id="GO:0004527">
    <property type="term" value="F:exonuclease activity"/>
    <property type="evidence" value="ECO:0007669"/>
    <property type="project" value="UniProtKB-KW"/>
</dbReference>
<evidence type="ECO:0000313" key="2">
    <source>
        <dbReference type="EMBL" id="XBW04105.1"/>
    </source>
</evidence>
<reference evidence="2" key="1">
    <citation type="submission" date="2023-08" db="EMBL/GenBank/DDBJ databases">
        <title>The novel hydrolase IpcH responsible for the initial isoprocarb degradation step in Rhodococcus sp. D-6.</title>
        <authorList>
            <person name="Zhu Q."/>
        </authorList>
    </citation>
    <scope>NUCLEOTIDE SEQUENCE</scope>
    <source>
        <strain evidence="2">D-6</strain>
    </source>
</reference>
<accession>A0AAU7UXE2</accession>
<dbReference type="KEGG" id="rhox:RBB84_23240"/>
<gene>
    <name evidence="2" type="ORF">RBB84_23240</name>
</gene>
<sequence>MGRNGPATSVTGDFELTVDELRAVVRYVAESAQDVLPVFEESVPEDRRPRSALDAAREFVDGARRTRLQRVAALDAHRAAKDAPTEAASLAARCAGDAAAAAYLHPIAKATQVGHILRTAASVARIAELRAGGDPTAAEDSLDDARRRATPVVVDVLSRYPIAPTSRSRVGQLMSALDASLRPRN</sequence>
<proteinExistence type="predicted"/>
<dbReference type="EMBL" id="CP132970">
    <property type="protein sequence ID" value="XBW04105.1"/>
    <property type="molecule type" value="Genomic_DNA"/>
</dbReference>
<dbReference type="Pfam" id="PF21805">
    <property type="entry name" value="Imm5_like"/>
    <property type="match status" value="1"/>
</dbReference>
<organism evidence="2">
    <name type="scientific">Rhodococcus sp. D-6</name>
    <dbReference type="NCBI Taxonomy" id="1387842"/>
    <lineage>
        <taxon>Bacteria</taxon>
        <taxon>Bacillati</taxon>
        <taxon>Actinomycetota</taxon>
        <taxon>Actinomycetes</taxon>
        <taxon>Mycobacteriales</taxon>
        <taxon>Nocardiaceae</taxon>
        <taxon>Rhodococcus</taxon>
    </lineage>
</organism>
<dbReference type="InterPro" id="IPR048667">
    <property type="entry name" value="Imm5-like"/>
</dbReference>
<keyword evidence="2" id="KW-0269">Exonuclease</keyword>
<keyword evidence="2" id="KW-0378">Hydrolase</keyword>
<dbReference type="RefSeq" id="WP_231912054.1">
    <property type="nucleotide sequence ID" value="NZ_CP132970.1"/>
</dbReference>
<name>A0AAU7UXE2_9NOCA</name>
<keyword evidence="2" id="KW-0540">Nuclease</keyword>
<dbReference type="AlphaFoldDB" id="A0AAU7UXE2"/>